<dbReference type="InterPro" id="IPR002109">
    <property type="entry name" value="Glutaredoxin"/>
</dbReference>
<dbReference type="EMBL" id="QGNW01001996">
    <property type="protein sequence ID" value="RVW26696.1"/>
    <property type="molecule type" value="Genomic_DNA"/>
</dbReference>
<gene>
    <name evidence="4" type="primary">VvCHDh000454_8</name>
    <name evidence="3" type="ordered locus">VIT_13s0019g00340</name>
    <name evidence="4" type="ORF">CK203_112007</name>
</gene>
<protein>
    <recommendedName>
        <fullName evidence="2">Glutaredoxin domain-containing protein</fullName>
    </recommendedName>
</protein>
<name>A0A438CU09_VITVI</name>
<dbReference type="eggNOG" id="KOG2824">
    <property type="taxonomic scope" value="Eukaryota"/>
</dbReference>
<dbReference type="PROSITE" id="PS51354">
    <property type="entry name" value="GLUTAREDOXIN_2"/>
    <property type="match status" value="1"/>
</dbReference>
<feature type="domain" description="Glutaredoxin" evidence="2">
    <location>
        <begin position="124"/>
        <end position="189"/>
    </location>
</feature>
<organism evidence="4 6">
    <name type="scientific">Vitis vinifera</name>
    <name type="common">Grape</name>
    <dbReference type="NCBI Taxonomy" id="29760"/>
    <lineage>
        <taxon>Eukaryota</taxon>
        <taxon>Viridiplantae</taxon>
        <taxon>Streptophyta</taxon>
        <taxon>Embryophyta</taxon>
        <taxon>Tracheophyta</taxon>
        <taxon>Spermatophyta</taxon>
        <taxon>Magnoliopsida</taxon>
        <taxon>eudicotyledons</taxon>
        <taxon>Gunneridae</taxon>
        <taxon>Pentapetalae</taxon>
        <taxon>rosids</taxon>
        <taxon>Vitales</taxon>
        <taxon>Vitaceae</taxon>
        <taxon>Viteae</taxon>
        <taxon>Vitis</taxon>
    </lineage>
</organism>
<dbReference type="PaxDb" id="29760-VIT_13s0019g00340.t01"/>
<dbReference type="HOGENOM" id="CLU_029893_1_1_1"/>
<dbReference type="Pfam" id="PF23733">
    <property type="entry name" value="GRXCR1-2_C"/>
    <property type="match status" value="1"/>
</dbReference>
<proteinExistence type="predicted"/>
<sequence>MADFGNSFGSFGKSKSRPFFFGRSMTVREAPIEAPQLDRSGSMRKFYNSFESVISTGNSIKGKVKKLCSLFEKADDSQSQSQPQSRSQSPTKLKASKLGTTDLRVSSLSGNHWIGLPGAEDRIVVYFTSLRGIRRTYEDCYAVRMIFRAFRVWVDERDISMDSAYRKELQCVLGEKNVSLPQVFIRGKYMGGADVVKQLYETGELAKILEGFPVRAPGYVCESCGDVRFIPCMDCSGSRKVFDEDEGLLKRCLECNENGLIRCPDCCS</sequence>
<dbReference type="Proteomes" id="UP000009183">
    <property type="component" value="Chromosome 13, unordered"/>
</dbReference>
<dbReference type="STRING" id="29760.F6I5T2"/>
<dbReference type="Gramene" id="Vitis13g01734.t01">
    <property type="protein sequence ID" value="Vitis13g01734.t01.CDS"/>
    <property type="gene ID" value="Vitis13g01734"/>
</dbReference>
<dbReference type="Proteomes" id="UP000288805">
    <property type="component" value="Unassembled WGS sequence"/>
</dbReference>
<dbReference type="Pfam" id="PF00462">
    <property type="entry name" value="Glutaredoxin"/>
    <property type="match status" value="1"/>
</dbReference>
<dbReference type="SMR" id="A0A438CU09"/>
<dbReference type="InterPro" id="IPR036249">
    <property type="entry name" value="Thioredoxin-like_sf"/>
</dbReference>
<dbReference type="PANTHER" id="PTHR45669:SF17">
    <property type="entry name" value="GLUTAREDOXIN DOMAIN-CONTAINING PROTEIN"/>
    <property type="match status" value="1"/>
</dbReference>
<evidence type="ECO:0000313" key="3">
    <source>
        <dbReference type="EMBL" id="CCB62300.1"/>
    </source>
</evidence>
<dbReference type="PANTHER" id="PTHR45669">
    <property type="entry name" value="GLUTAREDOXIN DOMAIN-CONTAINING CYSTEINE-RICH PROTEIN CG12206-RELATED"/>
    <property type="match status" value="1"/>
</dbReference>
<reference evidence="5" key="1">
    <citation type="journal article" date="2007" name="Nature">
        <title>The grapevine genome sequence suggests ancestral hexaploidization in major angiosperm phyla.</title>
        <authorList>
            <consortium name="The French-Italian Public Consortium for Grapevine Genome Characterization."/>
            <person name="Jaillon O."/>
            <person name="Aury J.-M."/>
            <person name="Noel B."/>
            <person name="Policriti A."/>
            <person name="Clepet C."/>
            <person name="Casagrande A."/>
            <person name="Choisne N."/>
            <person name="Aubourg S."/>
            <person name="Vitulo N."/>
            <person name="Jubin C."/>
            <person name="Vezzi A."/>
            <person name="Legeai F."/>
            <person name="Hugueney P."/>
            <person name="Dasilva C."/>
            <person name="Horner D."/>
            <person name="Mica E."/>
            <person name="Jublot D."/>
            <person name="Poulain J."/>
            <person name="Bruyere C."/>
            <person name="Billault A."/>
            <person name="Segurens B."/>
            <person name="Gouyvenoux M."/>
            <person name="Ugarte E."/>
            <person name="Cattonaro F."/>
            <person name="Anthouard V."/>
            <person name="Vico V."/>
            <person name="Del Fabbro C."/>
            <person name="Alaux M."/>
            <person name="Di Gaspero G."/>
            <person name="Dumas V."/>
            <person name="Felice N."/>
            <person name="Paillard S."/>
            <person name="Juman I."/>
            <person name="Moroldo M."/>
            <person name="Scalabrin S."/>
            <person name="Canaguier A."/>
            <person name="Le Clainche I."/>
            <person name="Malacrida G."/>
            <person name="Durand E."/>
            <person name="Pesole G."/>
            <person name="Laucou V."/>
            <person name="Chatelet P."/>
            <person name="Merdinoglu D."/>
            <person name="Delledonne M."/>
            <person name="Pezzotti M."/>
            <person name="Lecharny A."/>
            <person name="Scarpelli C."/>
            <person name="Artiguenave F."/>
            <person name="Pe M.E."/>
            <person name="Valle G."/>
            <person name="Morgante M."/>
            <person name="Caboche M."/>
            <person name="Adam-Blondon A.-F."/>
            <person name="Weissenbach J."/>
            <person name="Quetier F."/>
            <person name="Wincker P."/>
        </authorList>
    </citation>
    <scope>NUCLEOTIDE SEQUENCE [LARGE SCALE GENOMIC DNA]</scope>
    <source>
        <strain evidence="5">cv. Pinot noir / PN40024</strain>
    </source>
</reference>
<feature type="region of interest" description="Disordered" evidence="1">
    <location>
        <begin position="75"/>
        <end position="96"/>
    </location>
</feature>
<reference evidence="4 6" key="3">
    <citation type="journal article" date="2018" name="PLoS Genet.">
        <title>Population sequencing reveals clonal diversity and ancestral inbreeding in the grapevine cultivar Chardonnay.</title>
        <authorList>
            <person name="Roach M.J."/>
            <person name="Johnson D.L."/>
            <person name="Bohlmann J."/>
            <person name="van Vuuren H.J."/>
            <person name="Jones S.J."/>
            <person name="Pretorius I.S."/>
            <person name="Schmidt S.A."/>
            <person name="Borneman A.R."/>
        </authorList>
    </citation>
    <scope>NUCLEOTIDE SEQUENCE [LARGE SCALE GENOMIC DNA]</scope>
    <source>
        <strain evidence="6">cv. Chardonnay</strain>
        <strain evidence="4">I10V1</strain>
        <tissue evidence="4">Leaf</tissue>
    </source>
</reference>
<dbReference type="KEGG" id="vvi:100254956"/>
<dbReference type="CDD" id="cd03031">
    <property type="entry name" value="GRX_GRX_like"/>
    <property type="match status" value="1"/>
</dbReference>
<evidence type="ECO:0000259" key="2">
    <source>
        <dbReference type="Pfam" id="PF00462"/>
    </source>
</evidence>
<keyword evidence="5" id="KW-1185">Reference proteome</keyword>
<dbReference type="OrthoDB" id="423313at2759"/>
<dbReference type="EMBL" id="FN596752">
    <property type="protein sequence ID" value="CCB62300.1"/>
    <property type="molecule type" value="Genomic_DNA"/>
</dbReference>
<dbReference type="AlphaFoldDB" id="A0A438CU09"/>
<accession>A0A438CU09</accession>
<evidence type="ECO:0000313" key="6">
    <source>
        <dbReference type="Proteomes" id="UP000288805"/>
    </source>
</evidence>
<evidence type="ECO:0000256" key="1">
    <source>
        <dbReference type="SAM" id="MobiDB-lite"/>
    </source>
</evidence>
<evidence type="ECO:0000313" key="5">
    <source>
        <dbReference type="Proteomes" id="UP000009183"/>
    </source>
</evidence>
<feature type="compositionally biased region" description="Low complexity" evidence="1">
    <location>
        <begin position="77"/>
        <end position="90"/>
    </location>
</feature>
<dbReference type="Gene3D" id="3.40.30.10">
    <property type="entry name" value="Glutaredoxin"/>
    <property type="match status" value="1"/>
</dbReference>
<dbReference type="SUPFAM" id="SSF52833">
    <property type="entry name" value="Thioredoxin-like"/>
    <property type="match status" value="1"/>
</dbReference>
<evidence type="ECO:0000313" key="4">
    <source>
        <dbReference type="EMBL" id="RVW26696.1"/>
    </source>
</evidence>
<reference evidence="3" key="2">
    <citation type="submission" date="2011-05" db="EMBL/GenBank/DDBJ databases">
        <title>High quality assembly and annotation of grapevine genome.</title>
        <authorList>
            <person name="Vitulo N."/>
            <person name="Olivier J."/>
            <person name="Forcato C."/>
            <person name="Albiero A."/>
            <person name="D'Angelo M."/>
            <person name="Zimbello R."/>
            <person name="Schiavon R."/>
            <person name="Rigobello C."/>
            <person name="Policriti A."/>
            <person name="Clepet C."/>
            <person name="Casagrande A."/>
            <person name="Choisne N."/>
            <person name="Vezzi A."/>
            <person name="Hugueney P."/>
            <person name="Horner D."/>
            <person name="Mica E."/>
            <person name="Cattonaro F."/>
            <person name="Del Fabbro C."/>
            <person name="Alaux M."/>
            <person name="Di Gaspero G."/>
            <person name="Scalabrin S."/>
            <person name="Pesole G."/>
            <person name="Delledonne M."/>
            <person name="Pezzotti M."/>
            <person name="Pe E.M."/>
            <person name="Caboche M."/>
            <person name="Adam-Blondon A.-F."/>
            <person name="Weissenbach J."/>
            <person name="Quetier F."/>
            <person name="Wincker P."/>
            <person name="Morgante M."/>
            <person name="Valle G."/>
        </authorList>
    </citation>
    <scope>NUCLEOTIDE SEQUENCE</scope>
</reference>